<organism evidence="2 3">
    <name type="scientific">Loa loa</name>
    <name type="common">Eye worm</name>
    <name type="synonym">Filaria loa</name>
    <dbReference type="NCBI Taxonomy" id="7209"/>
    <lineage>
        <taxon>Eukaryota</taxon>
        <taxon>Metazoa</taxon>
        <taxon>Ecdysozoa</taxon>
        <taxon>Nematoda</taxon>
        <taxon>Chromadorea</taxon>
        <taxon>Rhabditida</taxon>
        <taxon>Spirurina</taxon>
        <taxon>Spiruromorpha</taxon>
        <taxon>Filarioidea</taxon>
        <taxon>Onchocercidae</taxon>
        <taxon>Loa</taxon>
    </lineage>
</organism>
<proteinExistence type="predicted"/>
<dbReference type="WBParaSite" id="EN70_3340">
    <property type="protein sequence ID" value="EN70_3340"/>
    <property type="gene ID" value="EN70_3340"/>
</dbReference>
<keyword evidence="1" id="KW-0812">Transmembrane</keyword>
<evidence type="ECO:0000313" key="3">
    <source>
        <dbReference type="WBParaSite" id="EN70_3340"/>
    </source>
</evidence>
<accession>A0A1I7VJS2</accession>
<sequence>MELQCWGIVLSVIEVPNGEVSAITETDGQTDRYMVIEEWSRRRRDSGWVSDTESGYVLVVLLLLLLLMVMLMLMPLGLSGCLRA</sequence>
<evidence type="ECO:0000256" key="1">
    <source>
        <dbReference type="SAM" id="Phobius"/>
    </source>
</evidence>
<protein>
    <submittedName>
        <fullName evidence="3">Small membrane protein</fullName>
    </submittedName>
</protein>
<feature type="transmembrane region" description="Helical" evidence="1">
    <location>
        <begin position="56"/>
        <end position="78"/>
    </location>
</feature>
<dbReference type="Proteomes" id="UP000095285">
    <property type="component" value="Unassembled WGS sequence"/>
</dbReference>
<reference evidence="3" key="2">
    <citation type="submission" date="2016-11" db="UniProtKB">
        <authorList>
            <consortium name="WormBaseParasite"/>
        </authorList>
    </citation>
    <scope>IDENTIFICATION</scope>
</reference>
<keyword evidence="1" id="KW-0472">Membrane</keyword>
<evidence type="ECO:0000313" key="2">
    <source>
        <dbReference type="Proteomes" id="UP000095285"/>
    </source>
</evidence>
<keyword evidence="2" id="KW-1185">Reference proteome</keyword>
<reference evidence="2" key="1">
    <citation type="submission" date="2012-04" db="EMBL/GenBank/DDBJ databases">
        <title>The Genome Sequence of Loa loa.</title>
        <authorList>
            <consortium name="The Broad Institute Genome Sequencing Platform"/>
            <consortium name="Broad Institute Genome Sequencing Center for Infectious Disease"/>
            <person name="Nutman T.B."/>
            <person name="Fink D.L."/>
            <person name="Russ C."/>
            <person name="Young S."/>
            <person name="Zeng Q."/>
            <person name="Gargeya S."/>
            <person name="Alvarado L."/>
            <person name="Berlin A."/>
            <person name="Chapman S.B."/>
            <person name="Chen Z."/>
            <person name="Freedman E."/>
            <person name="Gellesch M."/>
            <person name="Goldberg J."/>
            <person name="Griggs A."/>
            <person name="Gujja S."/>
            <person name="Heilman E.R."/>
            <person name="Heiman D."/>
            <person name="Howarth C."/>
            <person name="Mehta T."/>
            <person name="Neiman D."/>
            <person name="Pearson M."/>
            <person name="Roberts A."/>
            <person name="Saif S."/>
            <person name="Shea T."/>
            <person name="Shenoy N."/>
            <person name="Sisk P."/>
            <person name="Stolte C."/>
            <person name="Sykes S."/>
            <person name="White J."/>
            <person name="Yandava C."/>
            <person name="Haas B."/>
            <person name="Henn M.R."/>
            <person name="Nusbaum C."/>
            <person name="Birren B."/>
        </authorList>
    </citation>
    <scope>NUCLEOTIDE SEQUENCE [LARGE SCALE GENOMIC DNA]</scope>
</reference>
<dbReference type="AlphaFoldDB" id="A0A1I7VJS2"/>
<name>A0A1I7VJS2_LOALO</name>
<keyword evidence="1" id="KW-1133">Transmembrane helix</keyword>